<gene>
    <name evidence="1" type="ORF">Scaly_2212800</name>
</gene>
<sequence length="269" mass="30924">MTHEKELFRDLKPTGITKVKNGNRDTFLSKGRGLLPLQAIQDEYCLIEDATNQDIFKVKMNGKSFAFNPLDVEQYDFPYKEDYTQIWHKRVGHYHHQGLLQLIEKELALDFPSLVMKSQATKRVSLKNKAVMDQTPFKAWYGYKPSLELLKVFGCLCFTHVPQRRRDKLGKRASPGMTMLLLCVDDTIKDFGVAKYFLGFEIARSPHAIAVTQSKYIKDIIQDTGFSQLTYHMSRNSSVNIFNTLANDIWMQLHACQEAEYGSMGTTAY</sequence>
<dbReference type="EMBL" id="JACGWM010000013">
    <property type="protein sequence ID" value="KAL0333113.1"/>
    <property type="molecule type" value="Genomic_DNA"/>
</dbReference>
<reference evidence="1" key="2">
    <citation type="journal article" date="2024" name="Plant">
        <title>Genomic evolution and insights into agronomic trait innovations of Sesamum species.</title>
        <authorList>
            <person name="Miao H."/>
            <person name="Wang L."/>
            <person name="Qu L."/>
            <person name="Liu H."/>
            <person name="Sun Y."/>
            <person name="Le M."/>
            <person name="Wang Q."/>
            <person name="Wei S."/>
            <person name="Zheng Y."/>
            <person name="Lin W."/>
            <person name="Duan Y."/>
            <person name="Cao H."/>
            <person name="Xiong S."/>
            <person name="Wang X."/>
            <person name="Wei L."/>
            <person name="Li C."/>
            <person name="Ma Q."/>
            <person name="Ju M."/>
            <person name="Zhao R."/>
            <person name="Li G."/>
            <person name="Mu C."/>
            <person name="Tian Q."/>
            <person name="Mei H."/>
            <person name="Zhang T."/>
            <person name="Gao T."/>
            <person name="Zhang H."/>
        </authorList>
    </citation>
    <scope>NUCLEOTIDE SEQUENCE</scope>
    <source>
        <strain evidence="1">KEN8</strain>
    </source>
</reference>
<protein>
    <recommendedName>
        <fullName evidence="2">Polyprotein</fullName>
    </recommendedName>
</protein>
<name>A0AAW2MRD8_9LAMI</name>
<comment type="caution">
    <text evidence="1">The sequence shown here is derived from an EMBL/GenBank/DDBJ whole genome shotgun (WGS) entry which is preliminary data.</text>
</comment>
<evidence type="ECO:0008006" key="2">
    <source>
        <dbReference type="Google" id="ProtNLM"/>
    </source>
</evidence>
<accession>A0AAW2MRD8</accession>
<reference evidence="1" key="1">
    <citation type="submission" date="2020-06" db="EMBL/GenBank/DDBJ databases">
        <authorList>
            <person name="Li T."/>
            <person name="Hu X."/>
            <person name="Zhang T."/>
            <person name="Song X."/>
            <person name="Zhang H."/>
            <person name="Dai N."/>
            <person name="Sheng W."/>
            <person name="Hou X."/>
            <person name="Wei L."/>
        </authorList>
    </citation>
    <scope>NUCLEOTIDE SEQUENCE</scope>
    <source>
        <strain evidence="1">KEN8</strain>
        <tissue evidence="1">Leaf</tissue>
    </source>
</reference>
<organism evidence="1">
    <name type="scientific">Sesamum calycinum</name>
    <dbReference type="NCBI Taxonomy" id="2727403"/>
    <lineage>
        <taxon>Eukaryota</taxon>
        <taxon>Viridiplantae</taxon>
        <taxon>Streptophyta</taxon>
        <taxon>Embryophyta</taxon>
        <taxon>Tracheophyta</taxon>
        <taxon>Spermatophyta</taxon>
        <taxon>Magnoliopsida</taxon>
        <taxon>eudicotyledons</taxon>
        <taxon>Gunneridae</taxon>
        <taxon>Pentapetalae</taxon>
        <taxon>asterids</taxon>
        <taxon>lamiids</taxon>
        <taxon>Lamiales</taxon>
        <taxon>Pedaliaceae</taxon>
        <taxon>Sesamum</taxon>
    </lineage>
</organism>
<dbReference type="AlphaFoldDB" id="A0AAW2MRD8"/>
<proteinExistence type="predicted"/>
<evidence type="ECO:0000313" key="1">
    <source>
        <dbReference type="EMBL" id="KAL0333113.1"/>
    </source>
</evidence>